<accession>A0A9N9SLQ8</accession>
<dbReference type="PANTHER" id="PTHR10658">
    <property type="entry name" value="PHOSPHATIDYLINOSITOL TRANSFER PROTEIN"/>
    <property type="match status" value="1"/>
</dbReference>
<evidence type="ECO:0000256" key="6">
    <source>
        <dbReference type="ARBA" id="ARBA00082927"/>
    </source>
</evidence>
<evidence type="ECO:0000256" key="2">
    <source>
        <dbReference type="ARBA" id="ARBA00023055"/>
    </source>
</evidence>
<comment type="similarity">
    <text evidence="4">Belongs to the PtdIns transfer protein family. PI transfer class IIB subfamily.</text>
</comment>
<evidence type="ECO:0000256" key="5">
    <source>
        <dbReference type="ARBA" id="ARBA00068698"/>
    </source>
</evidence>
<protein>
    <recommendedName>
        <fullName evidence="5">Cytoplasmic phosphatidylinositol transfer protein 1</fullName>
    </recommendedName>
    <alternativeName>
        <fullName evidence="6">Retinal degeneration B homolog beta</fullName>
    </alternativeName>
</protein>
<dbReference type="InterPro" id="IPR023393">
    <property type="entry name" value="START-like_dom_sf"/>
</dbReference>
<dbReference type="Gene3D" id="3.30.530.20">
    <property type="match status" value="1"/>
</dbReference>
<evidence type="ECO:0000259" key="8">
    <source>
        <dbReference type="Pfam" id="PF02121"/>
    </source>
</evidence>
<proteinExistence type="inferred from homology"/>
<dbReference type="PANTHER" id="PTHR10658:SF54">
    <property type="entry name" value="CYTOPLASMIC PHOSPHATIDYLINOSITOL TRANSFER PROTEIN 1"/>
    <property type="match status" value="1"/>
</dbReference>
<feature type="domain" description="Phosphatidylinositol transfer protein N-terminal" evidence="8">
    <location>
        <begin position="3"/>
        <end position="244"/>
    </location>
</feature>
<reference evidence="9" key="1">
    <citation type="submission" date="2022-01" db="EMBL/GenBank/DDBJ databases">
        <authorList>
            <person name="King R."/>
        </authorList>
    </citation>
    <scope>NUCLEOTIDE SEQUENCE</scope>
</reference>
<feature type="compositionally biased region" description="Low complexity" evidence="7">
    <location>
        <begin position="282"/>
        <end position="300"/>
    </location>
</feature>
<dbReference type="InterPro" id="IPR055261">
    <property type="entry name" value="PI_transfer_N"/>
</dbReference>
<dbReference type="Pfam" id="PF02121">
    <property type="entry name" value="IP_trans"/>
    <property type="match status" value="1"/>
</dbReference>
<feature type="compositionally biased region" description="Low complexity" evidence="7">
    <location>
        <begin position="254"/>
        <end position="265"/>
    </location>
</feature>
<dbReference type="PRINTS" id="PR00391">
    <property type="entry name" value="PITRANSFER"/>
</dbReference>
<evidence type="ECO:0000256" key="7">
    <source>
        <dbReference type="SAM" id="MobiDB-lite"/>
    </source>
</evidence>
<evidence type="ECO:0000313" key="9">
    <source>
        <dbReference type="EMBL" id="CAG9826574.1"/>
    </source>
</evidence>
<keyword evidence="3" id="KW-0446">Lipid-binding</keyword>
<keyword evidence="2" id="KW-0445">Lipid transport</keyword>
<evidence type="ECO:0000313" key="10">
    <source>
        <dbReference type="Proteomes" id="UP001153709"/>
    </source>
</evidence>
<dbReference type="OrthoDB" id="10053061at2759"/>
<dbReference type="GO" id="GO:0005737">
    <property type="term" value="C:cytoplasm"/>
    <property type="evidence" value="ECO:0007669"/>
    <property type="project" value="UniProtKB-ARBA"/>
</dbReference>
<dbReference type="InterPro" id="IPR001666">
    <property type="entry name" value="PI_transfer"/>
</dbReference>
<dbReference type="AlphaFoldDB" id="A0A9N9SLQ8"/>
<dbReference type="Proteomes" id="UP001153709">
    <property type="component" value="Chromosome 1"/>
</dbReference>
<evidence type="ECO:0000256" key="1">
    <source>
        <dbReference type="ARBA" id="ARBA00022448"/>
    </source>
</evidence>
<keyword evidence="10" id="KW-1185">Reference proteome</keyword>
<dbReference type="FunFam" id="3.30.530.20:FF:000011">
    <property type="entry name" value="cytoplasmic phosphatidylinositol transfer protein 1 isoform X2"/>
    <property type="match status" value="1"/>
</dbReference>
<evidence type="ECO:0000256" key="3">
    <source>
        <dbReference type="ARBA" id="ARBA00023121"/>
    </source>
</evidence>
<name>A0A9N9SLQ8_DIABA</name>
<dbReference type="EMBL" id="OU898276">
    <property type="protein sequence ID" value="CAG9826574.1"/>
    <property type="molecule type" value="Genomic_DNA"/>
</dbReference>
<evidence type="ECO:0000256" key="4">
    <source>
        <dbReference type="ARBA" id="ARBA00061154"/>
    </source>
</evidence>
<feature type="region of interest" description="Disordered" evidence="7">
    <location>
        <begin position="249"/>
        <end position="306"/>
    </location>
</feature>
<dbReference type="GO" id="GO:0005634">
    <property type="term" value="C:nucleus"/>
    <property type="evidence" value="ECO:0007669"/>
    <property type="project" value="UniProtKB-ARBA"/>
</dbReference>
<organism evidence="9 10">
    <name type="scientific">Diabrotica balteata</name>
    <name type="common">Banded cucumber beetle</name>
    <dbReference type="NCBI Taxonomy" id="107213"/>
    <lineage>
        <taxon>Eukaryota</taxon>
        <taxon>Metazoa</taxon>
        <taxon>Ecdysozoa</taxon>
        <taxon>Arthropoda</taxon>
        <taxon>Hexapoda</taxon>
        <taxon>Insecta</taxon>
        <taxon>Pterygota</taxon>
        <taxon>Neoptera</taxon>
        <taxon>Endopterygota</taxon>
        <taxon>Coleoptera</taxon>
        <taxon>Polyphaga</taxon>
        <taxon>Cucujiformia</taxon>
        <taxon>Chrysomeloidea</taxon>
        <taxon>Chrysomelidae</taxon>
        <taxon>Galerucinae</taxon>
        <taxon>Diabroticina</taxon>
        <taxon>Diabroticites</taxon>
        <taxon>Diabrotica</taxon>
    </lineage>
</organism>
<dbReference type="GO" id="GO:0035091">
    <property type="term" value="F:phosphatidylinositol binding"/>
    <property type="evidence" value="ECO:0007669"/>
    <property type="project" value="TreeGrafter"/>
</dbReference>
<keyword evidence="1" id="KW-0813">Transport</keyword>
<dbReference type="SUPFAM" id="SSF55961">
    <property type="entry name" value="Bet v1-like"/>
    <property type="match status" value="1"/>
</dbReference>
<gene>
    <name evidence="9" type="ORF">DIABBA_LOCUS678</name>
</gene>
<sequence length="306" mass="35149">MVLTKEYRICMPMTVEEYHIGQLYMIARHSLEQSGDGEGVEVVENRECLDEKHGKGQFTEKRIHLSSRLPYWVQSVIPKIFYVTEKSWNFYPFTITEYTCSFIPRFNISIETKYENNNGCTENCLGLSPEKLAERTVDHIDIAYDELSAKHYKEEEDPRFFQSRKTHRGPLVDGWRSNCQPIMCSYKLVHASFEVFGLQTKVEDFIHSCIREVLLLGHRQAFAWIDEWIEMNMEDVRKYESQLQSQTNSLLKQSAGSPSASVSGPETSLVGVDGGGDGIQDKTLLGTTPPETPKTPTKKGYFSNWF</sequence>
<dbReference type="GO" id="GO:0008526">
    <property type="term" value="F:phosphatidylinositol transfer activity"/>
    <property type="evidence" value="ECO:0007669"/>
    <property type="project" value="TreeGrafter"/>
</dbReference>